<feature type="domain" description="DUF4007" evidence="1">
    <location>
        <begin position="5"/>
        <end position="305"/>
    </location>
</feature>
<sequence length="312" mass="35899">MKFRFSGHESFPCRYTWLPKAYQAISTDPEIFSNDNAAMVTLGVGKNMVKSIRFWIQAFGIAKPATGQPGLEPTELGHLIFGPDGFDPFLEDTQTLWLLHYKLSSIKDDPLFAWYFLLYRWSKPQFSRSEVLSQFTKESEQMERPLADFTKDQHFDIFLHSYVPVRSKKTNEVLEDSLDCPLNELQFILPGGERLSDDGGRLEPLYEFNNENGQQISDQLFVYCLFDNWRNFHAAEQTISFREISSSPCSIGQVFRLNEPELRNRLEHISAVSAGLFEFVSSASVPRLIKTGEFSDQTQQTLLNTMYRNIAV</sequence>
<evidence type="ECO:0000313" key="3">
    <source>
        <dbReference type="Proteomes" id="UP000199072"/>
    </source>
</evidence>
<evidence type="ECO:0000259" key="1">
    <source>
        <dbReference type="Pfam" id="PF13182"/>
    </source>
</evidence>
<dbReference type="RefSeq" id="WP_091153155.1">
    <property type="nucleotide sequence ID" value="NZ_FNAI01000013.1"/>
</dbReference>
<gene>
    <name evidence="2" type="ORF">SAMN05216464_11362</name>
</gene>
<dbReference type="InterPro" id="IPR025248">
    <property type="entry name" value="DUF4007"/>
</dbReference>
<dbReference type="Proteomes" id="UP000199072">
    <property type="component" value="Unassembled WGS sequence"/>
</dbReference>
<name>A0A1G7IJZ2_9SPHI</name>
<dbReference type="STRING" id="1391627.SAMN05216464_11362"/>
<accession>A0A1G7IJZ2</accession>
<reference evidence="2 3" key="1">
    <citation type="submission" date="2016-10" db="EMBL/GenBank/DDBJ databases">
        <authorList>
            <person name="de Groot N.N."/>
        </authorList>
    </citation>
    <scope>NUCLEOTIDE SEQUENCE [LARGE SCALE GENOMIC DNA]</scope>
    <source>
        <strain evidence="2 3">47C3B</strain>
    </source>
</reference>
<keyword evidence="3" id="KW-1185">Reference proteome</keyword>
<protein>
    <recommendedName>
        <fullName evidence="1">DUF4007 domain-containing protein</fullName>
    </recommendedName>
</protein>
<dbReference type="OrthoDB" id="747541at2"/>
<evidence type="ECO:0000313" key="2">
    <source>
        <dbReference type="EMBL" id="SDF13057.1"/>
    </source>
</evidence>
<proteinExistence type="predicted"/>
<dbReference type="AlphaFoldDB" id="A0A1G7IJZ2"/>
<dbReference type="EMBL" id="FNAI01000013">
    <property type="protein sequence ID" value="SDF13057.1"/>
    <property type="molecule type" value="Genomic_DNA"/>
</dbReference>
<organism evidence="2 3">
    <name type="scientific">Mucilaginibacter pineti</name>
    <dbReference type="NCBI Taxonomy" id="1391627"/>
    <lineage>
        <taxon>Bacteria</taxon>
        <taxon>Pseudomonadati</taxon>
        <taxon>Bacteroidota</taxon>
        <taxon>Sphingobacteriia</taxon>
        <taxon>Sphingobacteriales</taxon>
        <taxon>Sphingobacteriaceae</taxon>
        <taxon>Mucilaginibacter</taxon>
    </lineage>
</organism>
<dbReference type="Pfam" id="PF13182">
    <property type="entry name" value="DUF4007"/>
    <property type="match status" value="1"/>
</dbReference>